<evidence type="ECO:0000256" key="2">
    <source>
        <dbReference type="ARBA" id="ARBA00004922"/>
    </source>
</evidence>
<evidence type="ECO:0000256" key="8">
    <source>
        <dbReference type="ARBA" id="ARBA00022989"/>
    </source>
</evidence>
<comment type="similarity">
    <text evidence="3 10">Belongs to the ALG6/ALG8 glucosyltransferase family.</text>
</comment>
<feature type="transmembrane region" description="Helical" evidence="10">
    <location>
        <begin position="234"/>
        <end position="259"/>
    </location>
</feature>
<dbReference type="AlphaFoldDB" id="A0A177AAD8"/>
<feature type="transmembrane region" description="Helical" evidence="10">
    <location>
        <begin position="292"/>
        <end position="315"/>
    </location>
</feature>
<dbReference type="PANTHER" id="PTHR12413:SF1">
    <property type="entry name" value="DOLICHYL PYROPHOSPHATE MAN9GLCNAC2 ALPHA-1,3-GLUCOSYLTRANSFERASE"/>
    <property type="match status" value="1"/>
</dbReference>
<accession>A0A177AAD8</accession>
<sequence length="608" mass="68502">MATPSPHKPRRKGKKAGGEVSFASNVIKHSAGRDKDTTGNLSASSTRIKPAYPLAAFMWSAPGGISQWTILPIVLMVVGMIRWAAGLWGYSGYQNPPMHGDYEAQRHWMEITTQLPISQWYFHDLEWWGLDYPPLTAYHSWVFGKIGSYIDPKWFLLHTSRGLEDETLKVFMRASVIISEYLVYIPAAVIFVRRYSRLQGVQTWDSSVALVAILLQPGTILIDHVHFQYNTVMLGLVLACASSIVAGRYMWSCIFFVFALGFKQMALYYAPAIFAYLLGVCIFPNINVPRFLGIALVTITAFALLLLPIIAGAIYDQHRGIDAIPELNGYAPIFPIFASYTAYLDPHAWYFPPVHQVAQLVHRVFPFARGLFEDKVANFWCALNIAYKLKYLPIVQLQRLSLLATLGSIFPPCVAIFLNPRKELLPLALATTAWAFFLFSFQVHEKSVLLPLMPMTLLLASKNGMHPYTRSWVGFANILGAWTMFPLLQRVELRVPYAVLTLLWAYLLDIPPVSWGVYRKPAWGKGPLDQSTVFIHTIFYLVMILWHGLEAFVDAPKGLPDLWVVLNVVVGAAGFSTCYLWCLGTLVRNSRLMETPSSQKVTPKKKTK</sequence>
<evidence type="ECO:0000256" key="4">
    <source>
        <dbReference type="ARBA" id="ARBA00022676"/>
    </source>
</evidence>
<feature type="transmembrane region" description="Helical" evidence="10">
    <location>
        <begin position="400"/>
        <end position="418"/>
    </location>
</feature>
<evidence type="ECO:0000256" key="5">
    <source>
        <dbReference type="ARBA" id="ARBA00022679"/>
    </source>
</evidence>
<feature type="transmembrane region" description="Helical" evidence="10">
    <location>
        <begin position="266"/>
        <end position="286"/>
    </location>
</feature>
<comment type="pathway">
    <text evidence="2 10">Protein modification; protein glycosylation.</text>
</comment>
<feature type="transmembrane region" description="Helical" evidence="10">
    <location>
        <begin position="424"/>
        <end position="441"/>
    </location>
</feature>
<dbReference type="RefSeq" id="XP_024324380.1">
    <property type="nucleotide sequence ID" value="XM_024467772.1"/>
</dbReference>
<dbReference type="PANTHER" id="PTHR12413">
    <property type="entry name" value="DOLICHYL GLYCOSYLTRANSFERASE"/>
    <property type="match status" value="1"/>
</dbReference>
<feature type="transmembrane region" description="Helical" evidence="10">
    <location>
        <begin position="68"/>
        <end position="90"/>
    </location>
</feature>
<feature type="transmembrane region" description="Helical" evidence="10">
    <location>
        <begin position="564"/>
        <end position="587"/>
    </location>
</feature>
<feature type="transmembrane region" description="Helical" evidence="10">
    <location>
        <begin position="204"/>
        <end position="222"/>
    </location>
</feature>
<feature type="transmembrane region" description="Helical" evidence="10">
    <location>
        <begin position="471"/>
        <end position="488"/>
    </location>
</feature>
<keyword evidence="5 10" id="KW-0808">Transferase</keyword>
<dbReference type="GO" id="GO:0042281">
    <property type="term" value="F:dolichyl pyrophosphate Man9GlcNAc2 alpha-1,3-glucosyltransferase activity"/>
    <property type="evidence" value="ECO:0007669"/>
    <property type="project" value="TreeGrafter"/>
</dbReference>
<feature type="transmembrane region" description="Helical" evidence="10">
    <location>
        <begin position="533"/>
        <end position="552"/>
    </location>
</feature>
<evidence type="ECO:0000256" key="6">
    <source>
        <dbReference type="ARBA" id="ARBA00022692"/>
    </source>
</evidence>
<dbReference type="InterPro" id="IPR004856">
    <property type="entry name" value="Glyco_trans_ALG6/ALG8"/>
</dbReference>
<dbReference type="Proteomes" id="UP000077154">
    <property type="component" value="Unassembled WGS sequence"/>
</dbReference>
<dbReference type="Pfam" id="PF03155">
    <property type="entry name" value="Alg6_Alg8"/>
    <property type="match status" value="2"/>
</dbReference>
<dbReference type="OrthoDB" id="5589195at2759"/>
<evidence type="ECO:0000256" key="7">
    <source>
        <dbReference type="ARBA" id="ARBA00022824"/>
    </source>
</evidence>
<dbReference type="GO" id="GO:0005789">
    <property type="term" value="C:endoplasmic reticulum membrane"/>
    <property type="evidence" value="ECO:0007669"/>
    <property type="project" value="UniProtKB-SubCell"/>
</dbReference>
<proteinExistence type="inferred from homology"/>
<evidence type="ECO:0000256" key="3">
    <source>
        <dbReference type="ARBA" id="ARBA00008715"/>
    </source>
</evidence>
<evidence type="ECO:0000313" key="11">
    <source>
        <dbReference type="EMBL" id="OAF59096.1"/>
    </source>
</evidence>
<keyword evidence="8 10" id="KW-1133">Transmembrane helix</keyword>
<dbReference type="EC" id="2.4.1.-" evidence="10"/>
<organism evidence="11">
    <name type="scientific">Pseudogymnoascus destructans</name>
    <dbReference type="NCBI Taxonomy" id="655981"/>
    <lineage>
        <taxon>Eukaryota</taxon>
        <taxon>Fungi</taxon>
        <taxon>Dikarya</taxon>
        <taxon>Ascomycota</taxon>
        <taxon>Pezizomycotina</taxon>
        <taxon>Leotiomycetes</taxon>
        <taxon>Thelebolales</taxon>
        <taxon>Thelebolaceae</taxon>
        <taxon>Pseudogymnoascus</taxon>
    </lineage>
</organism>
<reference evidence="11" key="1">
    <citation type="submission" date="2016-03" db="EMBL/GenBank/DDBJ databases">
        <title>Updated assembly of Pseudogymnoascus destructans, the fungus causing white-nose syndrome of bats.</title>
        <authorList>
            <person name="Palmer J.M."/>
            <person name="Drees K.P."/>
            <person name="Foster J.T."/>
            <person name="Lindner D.L."/>
        </authorList>
    </citation>
    <scope>NUCLEOTIDE SEQUENCE [LARGE SCALE GENOMIC DNA]</scope>
    <source>
        <strain evidence="11">20631-21</strain>
    </source>
</reference>
<dbReference type="UniPathway" id="UPA00378"/>
<keyword evidence="4 10" id="KW-0328">Glycosyltransferase</keyword>
<name>A0A177AAD8_9PEZI</name>
<dbReference type="GeneID" id="36287209"/>
<evidence type="ECO:0000256" key="1">
    <source>
        <dbReference type="ARBA" id="ARBA00004477"/>
    </source>
</evidence>
<dbReference type="EMBL" id="KV441394">
    <property type="protein sequence ID" value="OAF59096.1"/>
    <property type="molecule type" value="Genomic_DNA"/>
</dbReference>
<protein>
    <recommendedName>
        <fullName evidence="10">Alpha-1,3-glucosyltransferase</fullName>
        <ecNumber evidence="10">2.4.1.-</ecNumber>
    </recommendedName>
</protein>
<keyword evidence="9 10" id="KW-0472">Membrane</keyword>
<comment type="subcellular location">
    <subcellularLocation>
        <location evidence="1 10">Endoplasmic reticulum membrane</location>
        <topology evidence="1 10">Multi-pass membrane protein</topology>
    </subcellularLocation>
</comment>
<feature type="transmembrane region" description="Helical" evidence="10">
    <location>
        <begin position="495"/>
        <end position="513"/>
    </location>
</feature>
<feature type="transmembrane region" description="Helical" evidence="10">
    <location>
        <begin position="170"/>
        <end position="192"/>
    </location>
</feature>
<evidence type="ECO:0000256" key="9">
    <source>
        <dbReference type="ARBA" id="ARBA00023136"/>
    </source>
</evidence>
<dbReference type="VEuPathDB" id="FungiDB:GMDG_04856"/>
<keyword evidence="7 10" id="KW-0256">Endoplasmic reticulum</keyword>
<keyword evidence="6 10" id="KW-0812">Transmembrane</keyword>
<evidence type="ECO:0000256" key="10">
    <source>
        <dbReference type="RuleBase" id="RU363110"/>
    </source>
</evidence>
<dbReference type="eggNOG" id="KOG2575">
    <property type="taxonomic scope" value="Eukaryota"/>
</dbReference>
<gene>
    <name evidence="11" type="primary">ALG6</name>
    <name evidence="11" type="ORF">VC83_04136</name>
</gene>